<protein>
    <submittedName>
        <fullName evidence="1">Uncharacterized protein</fullName>
    </submittedName>
</protein>
<accession>A0AAN9LKL6</accession>
<reference evidence="1 2" key="1">
    <citation type="submission" date="2024-01" db="EMBL/GenBank/DDBJ databases">
        <title>The genomes of 5 underutilized Papilionoideae crops provide insights into root nodulation and disease resistanc.</title>
        <authorList>
            <person name="Jiang F."/>
        </authorList>
    </citation>
    <scope>NUCLEOTIDE SEQUENCE [LARGE SCALE GENOMIC DNA]</scope>
    <source>
        <strain evidence="1">LVBAO_FW01</strain>
        <tissue evidence="1">Leaves</tissue>
    </source>
</reference>
<dbReference type="Proteomes" id="UP001367508">
    <property type="component" value="Unassembled WGS sequence"/>
</dbReference>
<keyword evidence="2" id="KW-1185">Reference proteome</keyword>
<proteinExistence type="predicted"/>
<dbReference type="AlphaFoldDB" id="A0AAN9LKL6"/>
<sequence>MDYLQIRLSFGESPSTISNGPNLRQERKVREKVRERRREILMTSQSNFPISNHLWSSLLSVPSLSLSL</sequence>
<gene>
    <name evidence="1" type="ORF">VNO77_18323</name>
</gene>
<evidence type="ECO:0000313" key="1">
    <source>
        <dbReference type="EMBL" id="KAK7337737.1"/>
    </source>
</evidence>
<name>A0AAN9LKL6_CANGL</name>
<organism evidence="1 2">
    <name type="scientific">Canavalia gladiata</name>
    <name type="common">Sword bean</name>
    <name type="synonym">Dolichos gladiatus</name>
    <dbReference type="NCBI Taxonomy" id="3824"/>
    <lineage>
        <taxon>Eukaryota</taxon>
        <taxon>Viridiplantae</taxon>
        <taxon>Streptophyta</taxon>
        <taxon>Embryophyta</taxon>
        <taxon>Tracheophyta</taxon>
        <taxon>Spermatophyta</taxon>
        <taxon>Magnoliopsida</taxon>
        <taxon>eudicotyledons</taxon>
        <taxon>Gunneridae</taxon>
        <taxon>Pentapetalae</taxon>
        <taxon>rosids</taxon>
        <taxon>fabids</taxon>
        <taxon>Fabales</taxon>
        <taxon>Fabaceae</taxon>
        <taxon>Papilionoideae</taxon>
        <taxon>50 kb inversion clade</taxon>
        <taxon>NPAAA clade</taxon>
        <taxon>indigoferoid/millettioid clade</taxon>
        <taxon>Phaseoleae</taxon>
        <taxon>Canavalia</taxon>
    </lineage>
</organism>
<dbReference type="EMBL" id="JAYMYQ010000004">
    <property type="protein sequence ID" value="KAK7337737.1"/>
    <property type="molecule type" value="Genomic_DNA"/>
</dbReference>
<evidence type="ECO:0000313" key="2">
    <source>
        <dbReference type="Proteomes" id="UP001367508"/>
    </source>
</evidence>
<comment type="caution">
    <text evidence="1">The sequence shown here is derived from an EMBL/GenBank/DDBJ whole genome shotgun (WGS) entry which is preliminary data.</text>
</comment>